<gene>
    <name evidence="6" type="ORF">IC621_14020</name>
</gene>
<dbReference type="Gene3D" id="3.40.190.10">
    <property type="entry name" value="Periplasmic binding protein-like II"/>
    <property type="match status" value="1"/>
</dbReference>
<proteinExistence type="predicted"/>
<dbReference type="PANTHER" id="PTHR47737:SF1">
    <property type="entry name" value="GLYCINE BETAINE_PROLINE BETAINE TRANSPORT SYSTEM PERMEASE PROTEIN PROW"/>
    <property type="match status" value="1"/>
</dbReference>
<feature type="domain" description="ABC-type glycine betaine transport system substrate-binding" evidence="5">
    <location>
        <begin position="32"/>
        <end position="276"/>
    </location>
</feature>
<comment type="caution">
    <text evidence="6">The sequence shown here is derived from an EMBL/GenBank/DDBJ whole genome shotgun (WGS) entry which is preliminary data.</text>
</comment>
<dbReference type="AlphaFoldDB" id="A0A926NJZ6"/>
<evidence type="ECO:0000256" key="1">
    <source>
        <dbReference type="ARBA" id="ARBA00004236"/>
    </source>
</evidence>
<dbReference type="InterPro" id="IPR007210">
    <property type="entry name" value="ABC_Gly_betaine_transp_sub-bd"/>
</dbReference>
<dbReference type="GO" id="GO:0015226">
    <property type="term" value="F:carnitine transmembrane transporter activity"/>
    <property type="evidence" value="ECO:0007669"/>
    <property type="project" value="TreeGrafter"/>
</dbReference>
<comment type="subcellular location">
    <subcellularLocation>
        <location evidence="1">Cell membrane</location>
    </subcellularLocation>
</comment>
<dbReference type="CDD" id="cd13639">
    <property type="entry name" value="PBP2_OpuAC_like"/>
    <property type="match status" value="1"/>
</dbReference>
<evidence type="ECO:0000259" key="5">
    <source>
        <dbReference type="Pfam" id="PF04069"/>
    </source>
</evidence>
<dbReference type="GO" id="GO:0043190">
    <property type="term" value="C:ATP-binding cassette (ABC) transporter complex"/>
    <property type="evidence" value="ECO:0007669"/>
    <property type="project" value="InterPro"/>
</dbReference>
<dbReference type="Proteomes" id="UP000626844">
    <property type="component" value="Unassembled WGS sequence"/>
</dbReference>
<dbReference type="PROSITE" id="PS51257">
    <property type="entry name" value="PROKAR_LIPOPROTEIN"/>
    <property type="match status" value="1"/>
</dbReference>
<accession>A0A926NJZ6</accession>
<organism evidence="6 7">
    <name type="scientific">Metabacillus arenae</name>
    <dbReference type="NCBI Taxonomy" id="2771434"/>
    <lineage>
        <taxon>Bacteria</taxon>
        <taxon>Bacillati</taxon>
        <taxon>Bacillota</taxon>
        <taxon>Bacilli</taxon>
        <taxon>Bacillales</taxon>
        <taxon>Bacillaceae</taxon>
        <taxon>Metabacillus</taxon>
    </lineage>
</organism>
<dbReference type="Gene3D" id="3.40.190.100">
    <property type="entry name" value="Glycine betaine-binding periplasmic protein, domain 2"/>
    <property type="match status" value="1"/>
</dbReference>
<dbReference type="EMBL" id="JACXAI010000017">
    <property type="protein sequence ID" value="MBD1381353.1"/>
    <property type="molecule type" value="Genomic_DNA"/>
</dbReference>
<dbReference type="GO" id="GO:0015871">
    <property type="term" value="P:choline transport"/>
    <property type="evidence" value="ECO:0007669"/>
    <property type="project" value="TreeGrafter"/>
</dbReference>
<dbReference type="Pfam" id="PF04069">
    <property type="entry name" value="OpuAC"/>
    <property type="match status" value="1"/>
</dbReference>
<evidence type="ECO:0000313" key="6">
    <source>
        <dbReference type="EMBL" id="MBD1381353.1"/>
    </source>
</evidence>
<evidence type="ECO:0000256" key="4">
    <source>
        <dbReference type="ARBA" id="ARBA00023136"/>
    </source>
</evidence>
<evidence type="ECO:0000256" key="3">
    <source>
        <dbReference type="ARBA" id="ARBA00022475"/>
    </source>
</evidence>
<dbReference type="RefSeq" id="WP_191158948.1">
    <property type="nucleotide sequence ID" value="NZ_JACXAI010000017.1"/>
</dbReference>
<reference evidence="6" key="1">
    <citation type="submission" date="2020-09" db="EMBL/GenBank/DDBJ databases">
        <title>A novel bacterium of genus Bacillus, isolated from South China Sea.</title>
        <authorList>
            <person name="Huang H."/>
            <person name="Mo K."/>
            <person name="Hu Y."/>
        </authorList>
    </citation>
    <scope>NUCLEOTIDE SEQUENCE</scope>
    <source>
        <strain evidence="6">IB182487</strain>
    </source>
</reference>
<evidence type="ECO:0000313" key="7">
    <source>
        <dbReference type="Proteomes" id="UP000626844"/>
    </source>
</evidence>
<keyword evidence="3" id="KW-1003">Cell membrane</keyword>
<evidence type="ECO:0000256" key="2">
    <source>
        <dbReference type="ARBA" id="ARBA00022448"/>
    </source>
</evidence>
<keyword evidence="4" id="KW-0472">Membrane</keyword>
<name>A0A926NJZ6_9BACI</name>
<protein>
    <submittedName>
        <fullName evidence="6">Glycine betaine ABC transporter substrate-binding protein</fullName>
    </submittedName>
</protein>
<sequence>MQKKISTYLVFLLIFSLILSGCGNNASEEEKKTIKIGMVNWIDNIATANLWKVILEEKGYEVNLQELDKAAMWTGIARSDIDITTQAWLPGTDKDLYEKYKNQVEIGEVWYENTKLGLAVPTYMENVNSVEDLNGIKEEINGEIIGIDPGSALMKLTSELVKDYQLDLDLVESSETAMLTELQKAYKDKKPIVTTLWDPHWIFTELDLKYLEEPKNVYGKPDNIQYLMRPEFKQDHKQVMNWMNTWQMDKEQLGTLIKEVEKASSPEEGAKKWVEENRDLVDSWVE</sequence>
<dbReference type="PANTHER" id="PTHR47737">
    <property type="entry name" value="GLYCINE BETAINE/PROLINE BETAINE TRANSPORT SYSTEM PERMEASE PROTEIN PROW"/>
    <property type="match status" value="1"/>
</dbReference>
<keyword evidence="2" id="KW-0813">Transport</keyword>
<dbReference type="GO" id="GO:0005275">
    <property type="term" value="F:amine transmembrane transporter activity"/>
    <property type="evidence" value="ECO:0007669"/>
    <property type="project" value="TreeGrafter"/>
</dbReference>
<dbReference type="GO" id="GO:0031460">
    <property type="term" value="P:glycine betaine transport"/>
    <property type="evidence" value="ECO:0007669"/>
    <property type="project" value="TreeGrafter"/>
</dbReference>
<keyword evidence="7" id="KW-1185">Reference proteome</keyword>
<dbReference type="SUPFAM" id="SSF53850">
    <property type="entry name" value="Periplasmic binding protein-like II"/>
    <property type="match status" value="1"/>
</dbReference>